<gene>
    <name evidence="4" type="ORF">TWF718_002641</name>
</gene>
<feature type="compositionally biased region" description="Acidic residues" evidence="2">
    <location>
        <begin position="705"/>
        <end position="725"/>
    </location>
</feature>
<keyword evidence="1" id="KW-0040">ANK repeat</keyword>
<reference evidence="4 5" key="1">
    <citation type="submission" date="2019-10" db="EMBL/GenBank/DDBJ databases">
        <authorList>
            <person name="Palmer J.M."/>
        </authorList>
    </citation>
    <scope>NUCLEOTIDE SEQUENCE [LARGE SCALE GENOMIC DNA]</scope>
    <source>
        <strain evidence="4 5">TWF718</strain>
    </source>
</reference>
<dbReference type="PANTHER" id="PTHR38788">
    <property type="entry name" value="CLR5 DOMAIN-CONTAINING PROTEIN"/>
    <property type="match status" value="1"/>
</dbReference>
<proteinExistence type="predicted"/>
<evidence type="ECO:0000313" key="5">
    <source>
        <dbReference type="Proteomes" id="UP001313282"/>
    </source>
</evidence>
<protein>
    <recommendedName>
        <fullName evidence="3">Clr5 domain-containing protein</fullName>
    </recommendedName>
</protein>
<evidence type="ECO:0000313" key="4">
    <source>
        <dbReference type="EMBL" id="KAK6332107.1"/>
    </source>
</evidence>
<dbReference type="Pfam" id="PF14420">
    <property type="entry name" value="Clr5"/>
    <property type="match status" value="1"/>
</dbReference>
<evidence type="ECO:0000259" key="3">
    <source>
        <dbReference type="Pfam" id="PF14420"/>
    </source>
</evidence>
<organism evidence="4 5">
    <name type="scientific">Orbilia javanica</name>
    <dbReference type="NCBI Taxonomy" id="47235"/>
    <lineage>
        <taxon>Eukaryota</taxon>
        <taxon>Fungi</taxon>
        <taxon>Dikarya</taxon>
        <taxon>Ascomycota</taxon>
        <taxon>Pezizomycotina</taxon>
        <taxon>Orbiliomycetes</taxon>
        <taxon>Orbiliales</taxon>
        <taxon>Orbiliaceae</taxon>
        <taxon>Orbilia</taxon>
    </lineage>
</organism>
<evidence type="ECO:0000256" key="2">
    <source>
        <dbReference type="SAM" id="MobiDB-lite"/>
    </source>
</evidence>
<accession>A0AAN8MNR4</accession>
<dbReference type="InterPro" id="IPR025676">
    <property type="entry name" value="Clr5_dom"/>
</dbReference>
<dbReference type="SMART" id="SM00248">
    <property type="entry name" value="ANK"/>
    <property type="match status" value="8"/>
</dbReference>
<dbReference type="SUPFAM" id="SSF48403">
    <property type="entry name" value="Ankyrin repeat"/>
    <property type="match status" value="1"/>
</dbReference>
<keyword evidence="5" id="KW-1185">Reference proteome</keyword>
<dbReference type="Gene3D" id="1.25.40.20">
    <property type="entry name" value="Ankyrin repeat-containing domain"/>
    <property type="match status" value="3"/>
</dbReference>
<dbReference type="PANTHER" id="PTHR38788:SF3">
    <property type="entry name" value="CLR5 DOMAIN-CONTAINING PROTEIN"/>
    <property type="match status" value="1"/>
</dbReference>
<feature type="repeat" description="ANK" evidence="1">
    <location>
        <begin position="1071"/>
        <end position="1103"/>
    </location>
</feature>
<dbReference type="EMBL" id="JAVHNR010000010">
    <property type="protein sequence ID" value="KAK6332107.1"/>
    <property type="molecule type" value="Genomic_DNA"/>
</dbReference>
<dbReference type="PROSITE" id="PS50088">
    <property type="entry name" value="ANK_REPEAT"/>
    <property type="match status" value="1"/>
</dbReference>
<name>A0AAN8MNR4_9PEZI</name>
<dbReference type="AlphaFoldDB" id="A0AAN8MNR4"/>
<sequence>MNSSASQSVPQRAQQISKDTWDLHKERIRSLFIDEKKTLQQVLKILEEEKGFKATLSQYARICDVWGFKKRLGWKAYDSLADEKRKRKREGKETVIKFGSRVVQEDEIRPKKKRFLTVFEQHQREIANQRICTSAEDSDKSDEEPAYAAKCIELKTPPMVPPPSPPTESRFLEVEVPADQANSPPILLDPNSTVLQTPSESGGLLDIIIRSLSSSPAISIRNRVPISTTDEGLLSLVSRESLHRILPTVRFEDTFKTEFIGRFQGSPGHFSTNNDGDPISQLILSPVPIKDSGLWVTKILQGDEVYQQHLYMDLLLKSGLLRDHARILETILEMQESIYISSSPEFPTDYRTTDALEALTLIVKNFATELFYSAARTGDMQALRLLVHLGILKESKYRFIDRDSIAVTAAQFAIEYEQEEATKFLLQQNINVNRAPVSDLSPSLLWTAVLVDNLDLVLKLIKRGANDHHVPEGSRKISSVAGWQYRDWLKTHADRLCWPRNYAASRGYLVSSALGFSVSANNVGCFRVLAYEHIRNNHHFSGNGGHEPILDLAIGGGNHLMMKEILAHPICSGKVDEEILVAREAEDPQFHPRTALSYAIWKCDPESIKILLEYGASPQNITLEHFRIKYGSASGVRNSDKYLEEMVLRPQRDFLSQCRDRELSPVIDRIGELILEVQSQLDFVDCDAPLSDPFGGQRSGYFEKEVEEEEEEEEEEDDDDDDDEMEWTYRFPKSANDVMSEVYKVARMIPDDDDVVRTAIRPNLNFLVAMEVALGYFETIEIGAASTSPRGPMETHSLCVIFTGILFGEQNTSHFISKLQEAFDENTDNTAFPRQIYIDSQKNIHKVAYWLPPVSFVPPPDSRKHAFIGYMIEEHGPTAKRVIDDHVVRRLDRSCFDSILDPHGPNSDGKYSVNHRHKYNERKAKMLLLNLEKDFEKYRGEVRDILTWSRCISDESFRKRLCDIIASHLSELDYQQVTCLLKLALHGDFAEIVELVLAREGRLEITMDVIREAAYFSSEKAFTRVLDYYIDGPHSEGLGLEIPLLVAIINGHSYKVVKILPNADVNYRFGSDLTAIEVATRLGRLDIVAALIEAGATRNLRRAQKIALKGGHFTLQTVISQAIEVTNMVNIDGDDELSGSD</sequence>
<feature type="domain" description="Clr5" evidence="3">
    <location>
        <begin position="18"/>
        <end position="70"/>
    </location>
</feature>
<feature type="region of interest" description="Disordered" evidence="2">
    <location>
        <begin position="694"/>
        <end position="725"/>
    </location>
</feature>
<dbReference type="Proteomes" id="UP001313282">
    <property type="component" value="Unassembled WGS sequence"/>
</dbReference>
<dbReference type="InterPro" id="IPR002110">
    <property type="entry name" value="Ankyrin_rpt"/>
</dbReference>
<comment type="caution">
    <text evidence="4">The sequence shown here is derived from an EMBL/GenBank/DDBJ whole genome shotgun (WGS) entry which is preliminary data.</text>
</comment>
<dbReference type="InterPro" id="IPR036770">
    <property type="entry name" value="Ankyrin_rpt-contain_sf"/>
</dbReference>
<evidence type="ECO:0000256" key="1">
    <source>
        <dbReference type="PROSITE-ProRule" id="PRU00023"/>
    </source>
</evidence>